<reference evidence="1 2" key="1">
    <citation type="journal article" date="2023" name="Cell">
        <title>Genetic manipulation of Patescibacteria provides mechanistic insights into microbial dark matter and the epibiotic lifestyle.</title>
        <authorList>
            <person name="Wang Y."/>
            <person name="Gallagher L.A."/>
            <person name="Andrade P.A."/>
            <person name="Liu A."/>
            <person name="Humphreys I.R."/>
            <person name="Turkarslan S."/>
            <person name="Cutler K.J."/>
            <person name="Arrieta-Ortiz M.L."/>
            <person name="Li Y."/>
            <person name="Radey M.C."/>
            <person name="McLean J.S."/>
            <person name="Cong Q."/>
            <person name="Baker D."/>
            <person name="Baliga N.S."/>
            <person name="Peterson S.B."/>
            <person name="Mougous J.D."/>
        </authorList>
    </citation>
    <scope>NUCLEOTIDE SEQUENCE [LARGE SCALE GENOMIC DNA]</scope>
    <source>
        <strain evidence="1 2">ML1</strain>
    </source>
</reference>
<dbReference type="Gene3D" id="3.40.50.300">
    <property type="entry name" value="P-loop containing nucleotide triphosphate hydrolases"/>
    <property type="match status" value="1"/>
</dbReference>
<gene>
    <name evidence="1" type="ORF">SEML1_0065</name>
</gene>
<dbReference type="Pfam" id="PF13238">
    <property type="entry name" value="AAA_18"/>
    <property type="match status" value="1"/>
</dbReference>
<accession>A0ABY8WW34</accession>
<evidence type="ECO:0000313" key="2">
    <source>
        <dbReference type="Proteomes" id="UP001177295"/>
    </source>
</evidence>
<sequence length="190" mass="21325">MSEIPANIKIIAFVGLTGSGKSEAASYVINKGYPRVYFGGVILSAMKEAGIDWSEANERAFREDIRAREGKDFVVKRIIREIHNLINAGQRHIVADGLYTWTEYKALKREFSSALAVVAIVAPKRLRHHRLTARPVRPLTVEEASSRDWAEIENLEKGGPIAIADYYVHNDGTIDTLHQQLDQICAIIHF</sequence>
<dbReference type="PANTHER" id="PTHR41930">
    <property type="entry name" value="UPF0200 PROTEIN MJ1399"/>
    <property type="match status" value="1"/>
</dbReference>
<dbReference type="RefSeq" id="WP_376754080.1">
    <property type="nucleotide sequence ID" value="NZ_CP124550.1"/>
</dbReference>
<dbReference type="PANTHER" id="PTHR41930:SF1">
    <property type="entry name" value="DEPHOSPHO-COA KINASE"/>
    <property type="match status" value="1"/>
</dbReference>
<dbReference type="InterPro" id="IPR027417">
    <property type="entry name" value="P-loop_NTPase"/>
</dbReference>
<dbReference type="EMBL" id="CP124550">
    <property type="protein sequence ID" value="WIO45707.1"/>
    <property type="molecule type" value="Genomic_DNA"/>
</dbReference>
<keyword evidence="2" id="KW-1185">Reference proteome</keyword>
<dbReference type="Proteomes" id="UP001177295">
    <property type="component" value="Chromosome"/>
</dbReference>
<dbReference type="SUPFAM" id="SSF52540">
    <property type="entry name" value="P-loop containing nucleoside triphosphate hydrolases"/>
    <property type="match status" value="1"/>
</dbReference>
<evidence type="ECO:0000313" key="1">
    <source>
        <dbReference type="EMBL" id="WIO45707.1"/>
    </source>
</evidence>
<proteinExistence type="predicted"/>
<organism evidence="1 2">
    <name type="scientific">Candidatus Southlakia epibionticum</name>
    <dbReference type="NCBI Taxonomy" id="3043284"/>
    <lineage>
        <taxon>Bacteria</taxon>
        <taxon>Candidatus Saccharimonadota</taxon>
        <taxon>Candidatus Saccharimonadia</taxon>
        <taxon>Candidatus Saccharimonadales</taxon>
        <taxon>Candidatus Saccharimonadaceae</taxon>
        <taxon>Candidatus Southlakia</taxon>
    </lineage>
</organism>
<name>A0ABY8WW34_9BACT</name>
<protein>
    <submittedName>
        <fullName evidence="1">AAA family ATPase</fullName>
    </submittedName>
</protein>